<keyword evidence="1" id="KW-0175">Coiled coil</keyword>
<dbReference type="GO" id="GO:0004519">
    <property type="term" value="F:endonuclease activity"/>
    <property type="evidence" value="ECO:0007669"/>
    <property type="project" value="TreeGrafter"/>
</dbReference>
<accession>A0A1X6N6A5</accession>
<dbReference type="InterPro" id="IPR002625">
    <property type="entry name" value="Smr_dom"/>
</dbReference>
<proteinExistence type="predicted"/>
<dbReference type="Pfam" id="PF08590">
    <property type="entry name" value="DUF1771"/>
    <property type="match status" value="1"/>
</dbReference>
<dbReference type="Gene3D" id="3.30.1370.110">
    <property type="match status" value="1"/>
</dbReference>
<sequence>MGSLPQSAILDILQEEFSPPLDSSLVAAIIADYVSGDSPTHSTDQIQTCREILSQLATLAEKELRDEDALSEQLSNVQITSYSTTDDTHSLSGSFSPDSSQTNSSGTSDVSSQHSFSSPLGFLQAAFPHIATPKLKNVLSSLGDADTIDMESVVESILSSEYVRELEERGMDALDEADGLLDYGPDWSLVEGNKKPSPKTAKKTKKRGTTITLVDIRQKQHERPALSSSRIAPPDPWTQLSSVASYLSTLIPTHSASFFQSVFHSPEHTTPAKALRAALRSVVASAPGTSVLGPDSELTPEEAPSLFSMLDILSTIPEYANLDAEQRDQLTADVQLALRATRMQPDIALDIVRLILDLDNDSASGEHEWGVYHSPAPSSSPPMANGPIKAVTLPSGPPPVPPPPRPRSRSPANKARVAAPPMNAWKTIPQRQPSGPHPLAESIPAYRRKVRSGGNGLGKGGKGDVGELGGRLVSGVGGHRLRARELTEMRRDALREASRAWQRGNAKTRGGEVAFYYAERARELQQQARQEQMDATREMVQAKRSYSMHGDTVDLHGATVVEGVQIVKDILRDGNYSPSRPLRIITGRGTHSVNGVGVLAPAVKSALLGDGWAVGSFEGGLVVQLIVDIIYPRQLTLPDRVPNYYS</sequence>
<protein>
    <recommendedName>
        <fullName evidence="3">Smr domain-containing protein</fullName>
    </recommendedName>
</protein>
<evidence type="ECO:0000256" key="1">
    <source>
        <dbReference type="SAM" id="Coils"/>
    </source>
</evidence>
<evidence type="ECO:0000313" key="5">
    <source>
        <dbReference type="Proteomes" id="UP000194127"/>
    </source>
</evidence>
<evidence type="ECO:0000259" key="3">
    <source>
        <dbReference type="PROSITE" id="PS50828"/>
    </source>
</evidence>
<name>A0A1X6N6A5_9APHY</name>
<evidence type="ECO:0000256" key="2">
    <source>
        <dbReference type="SAM" id="MobiDB-lite"/>
    </source>
</evidence>
<dbReference type="InterPro" id="IPR036063">
    <property type="entry name" value="Smr_dom_sf"/>
</dbReference>
<dbReference type="EMBL" id="KZ110594">
    <property type="protein sequence ID" value="OSX64151.1"/>
    <property type="molecule type" value="Genomic_DNA"/>
</dbReference>
<dbReference type="PANTHER" id="PTHR46535">
    <property type="entry name" value="NEDD4-BINDING PROTEIN 2"/>
    <property type="match status" value="1"/>
</dbReference>
<feature type="region of interest" description="Disordered" evidence="2">
    <location>
        <begin position="81"/>
        <end position="113"/>
    </location>
</feature>
<feature type="coiled-coil region" evidence="1">
    <location>
        <begin position="518"/>
        <end position="545"/>
    </location>
</feature>
<dbReference type="InterPro" id="IPR052772">
    <property type="entry name" value="Endo/PolyKinase_Domain-Protein"/>
</dbReference>
<gene>
    <name evidence="4" type="ORF">POSPLADRAFT_1168307</name>
</gene>
<feature type="domain" description="Smr" evidence="3">
    <location>
        <begin position="553"/>
        <end position="626"/>
    </location>
</feature>
<organism evidence="4 5">
    <name type="scientific">Postia placenta MAD-698-R-SB12</name>
    <dbReference type="NCBI Taxonomy" id="670580"/>
    <lineage>
        <taxon>Eukaryota</taxon>
        <taxon>Fungi</taxon>
        <taxon>Dikarya</taxon>
        <taxon>Basidiomycota</taxon>
        <taxon>Agaricomycotina</taxon>
        <taxon>Agaricomycetes</taxon>
        <taxon>Polyporales</taxon>
        <taxon>Adustoporiaceae</taxon>
        <taxon>Rhodonia</taxon>
    </lineage>
</organism>
<feature type="region of interest" description="Disordered" evidence="2">
    <location>
        <begin position="371"/>
        <end position="417"/>
    </location>
</feature>
<reference evidence="4 5" key="1">
    <citation type="submission" date="2017-04" db="EMBL/GenBank/DDBJ databases">
        <title>Genome Sequence of the Model Brown-Rot Fungus Postia placenta SB12.</title>
        <authorList>
            <consortium name="DOE Joint Genome Institute"/>
            <person name="Gaskell J."/>
            <person name="Kersten P."/>
            <person name="Larrondo L.F."/>
            <person name="Canessa P."/>
            <person name="Martinez D."/>
            <person name="Hibbett D."/>
            <person name="Schmoll M."/>
            <person name="Kubicek C.P."/>
            <person name="Martinez A.T."/>
            <person name="Yadav J."/>
            <person name="Master E."/>
            <person name="Magnuson J.K."/>
            <person name="James T."/>
            <person name="Yaver D."/>
            <person name="Berka R."/>
            <person name="Labutti K."/>
            <person name="Lipzen A."/>
            <person name="Aerts A."/>
            <person name="Barry K."/>
            <person name="Henrissat B."/>
            <person name="Blanchette R."/>
            <person name="Grigoriev I."/>
            <person name="Cullen D."/>
        </authorList>
    </citation>
    <scope>NUCLEOTIDE SEQUENCE [LARGE SCALE GENOMIC DNA]</scope>
    <source>
        <strain evidence="4 5">MAD-698-R-SB12</strain>
    </source>
</reference>
<dbReference type="GeneID" id="36332953"/>
<dbReference type="SMART" id="SM01162">
    <property type="entry name" value="DUF1771"/>
    <property type="match status" value="1"/>
</dbReference>
<evidence type="ECO:0000313" key="4">
    <source>
        <dbReference type="EMBL" id="OSX64151.1"/>
    </source>
</evidence>
<dbReference type="Proteomes" id="UP000194127">
    <property type="component" value="Unassembled WGS sequence"/>
</dbReference>
<dbReference type="SMART" id="SM00463">
    <property type="entry name" value="SMR"/>
    <property type="match status" value="1"/>
</dbReference>
<keyword evidence="5" id="KW-1185">Reference proteome</keyword>
<dbReference type="PROSITE" id="PS50828">
    <property type="entry name" value="SMR"/>
    <property type="match status" value="1"/>
</dbReference>
<dbReference type="PANTHER" id="PTHR46535:SF1">
    <property type="entry name" value="NEDD4-BINDING PROTEIN 2"/>
    <property type="match status" value="1"/>
</dbReference>
<dbReference type="AlphaFoldDB" id="A0A1X6N6A5"/>
<feature type="compositionally biased region" description="Pro residues" evidence="2">
    <location>
        <begin position="395"/>
        <end position="405"/>
    </location>
</feature>
<dbReference type="GO" id="GO:0005634">
    <property type="term" value="C:nucleus"/>
    <property type="evidence" value="ECO:0007669"/>
    <property type="project" value="TreeGrafter"/>
</dbReference>
<dbReference type="OrthoDB" id="4080456at2759"/>
<dbReference type="Pfam" id="PF01713">
    <property type="entry name" value="Smr"/>
    <property type="match status" value="1"/>
</dbReference>
<dbReference type="SUPFAM" id="SSF160443">
    <property type="entry name" value="SMR domain-like"/>
    <property type="match status" value="1"/>
</dbReference>
<dbReference type="STRING" id="670580.A0A1X6N6A5"/>
<dbReference type="RefSeq" id="XP_024340945.1">
    <property type="nucleotide sequence ID" value="XM_024488004.1"/>
</dbReference>
<dbReference type="InterPro" id="IPR013899">
    <property type="entry name" value="DUF1771"/>
</dbReference>